<accession>A0A6J3MHA7</accession>
<dbReference type="SUPFAM" id="SSF52833">
    <property type="entry name" value="Thioredoxin-like"/>
    <property type="match status" value="1"/>
</dbReference>
<dbReference type="InterPro" id="IPR024705">
    <property type="entry name" value="Ssp411"/>
</dbReference>
<reference evidence="4" key="1">
    <citation type="submission" date="2020-01" db="EMBL/GenBank/DDBJ databases">
        <authorList>
            <consortium name="DOE Joint Genome Institute"/>
            <person name="Haridas S."/>
            <person name="Albert R."/>
            <person name="Binder M."/>
            <person name="Bloem J."/>
            <person name="Labutti K."/>
            <person name="Salamov A."/>
            <person name="Andreopoulos B."/>
            <person name="Baker S.E."/>
            <person name="Barry K."/>
            <person name="Bills G."/>
            <person name="Bluhm B.H."/>
            <person name="Cannon C."/>
            <person name="Castanera R."/>
            <person name="Culley D.E."/>
            <person name="Daum C."/>
            <person name="Ezra D."/>
            <person name="Gonzalez J.B."/>
            <person name="Henrissat B."/>
            <person name="Kuo A."/>
            <person name="Liang C."/>
            <person name="Lipzen A."/>
            <person name="Lutzoni F."/>
            <person name="Magnuson J."/>
            <person name="Mondo S."/>
            <person name="Nolan M."/>
            <person name="Ohm R."/>
            <person name="Pangilinan J."/>
            <person name="Park H.-J."/>
            <person name="Ramirez L."/>
            <person name="Alfaro M."/>
            <person name="Sun H."/>
            <person name="Tritt A."/>
            <person name="Yoshinaga Y."/>
            <person name="Zwiers L.-H."/>
            <person name="Turgeon B.G."/>
            <person name="Goodwin S.B."/>
            <person name="Spatafora J.W."/>
            <person name="Crous P.W."/>
            <person name="Grigoriev I.V."/>
        </authorList>
    </citation>
    <scope>NUCLEOTIDE SEQUENCE</scope>
    <source>
        <strain evidence="4">CBS 342.82</strain>
    </source>
</reference>
<dbReference type="RefSeq" id="XP_033464361.1">
    <property type="nucleotide sequence ID" value="XM_033602785.1"/>
</dbReference>
<evidence type="ECO:0000259" key="2">
    <source>
        <dbReference type="Pfam" id="PF03190"/>
    </source>
</evidence>
<name>A0A6J3MHA7_9PEZI</name>
<dbReference type="SUPFAM" id="SSF48208">
    <property type="entry name" value="Six-hairpin glycosidases"/>
    <property type="match status" value="1"/>
</dbReference>
<dbReference type="PANTHER" id="PTHR42899:SF1">
    <property type="entry name" value="SPERMATOGENESIS-ASSOCIATED PROTEIN 20"/>
    <property type="match status" value="1"/>
</dbReference>
<evidence type="ECO:0000313" key="4">
    <source>
        <dbReference type="RefSeq" id="XP_033464361.1"/>
    </source>
</evidence>
<feature type="compositionally biased region" description="Polar residues" evidence="1">
    <location>
        <begin position="16"/>
        <end position="28"/>
    </location>
</feature>
<dbReference type="GO" id="GO:0005975">
    <property type="term" value="P:carbohydrate metabolic process"/>
    <property type="evidence" value="ECO:0007669"/>
    <property type="project" value="InterPro"/>
</dbReference>
<evidence type="ECO:0000313" key="3">
    <source>
        <dbReference type="Proteomes" id="UP000504637"/>
    </source>
</evidence>
<feature type="domain" description="Spermatogenesis-associated protein 20-like TRX" evidence="2">
    <location>
        <begin position="35"/>
        <end position="200"/>
    </location>
</feature>
<feature type="region of interest" description="Disordered" evidence="1">
    <location>
        <begin position="1"/>
        <end position="28"/>
    </location>
</feature>
<dbReference type="InterPro" id="IPR004879">
    <property type="entry name" value="Ssp411-like_TRX"/>
</dbReference>
<dbReference type="PIRSF" id="PIRSF006402">
    <property type="entry name" value="UCP006402_thioredoxin"/>
    <property type="match status" value="1"/>
</dbReference>
<keyword evidence="3" id="KW-1185">Reference proteome</keyword>
<dbReference type="CDD" id="cd02955">
    <property type="entry name" value="SSP411"/>
    <property type="match status" value="1"/>
</dbReference>
<dbReference type="Pfam" id="PF03190">
    <property type="entry name" value="Thioredox_DsbH"/>
    <property type="match status" value="1"/>
</dbReference>
<protein>
    <recommendedName>
        <fullName evidence="2">Spermatogenesis-associated protein 20-like TRX domain-containing protein</fullName>
    </recommendedName>
</protein>
<evidence type="ECO:0000256" key="1">
    <source>
        <dbReference type="SAM" id="MobiDB-lite"/>
    </source>
</evidence>
<dbReference type="InterPro" id="IPR036249">
    <property type="entry name" value="Thioredoxin-like_sf"/>
</dbReference>
<dbReference type="InterPro" id="IPR012341">
    <property type="entry name" value="6hp_glycosidase-like_sf"/>
</dbReference>
<dbReference type="AlphaFoldDB" id="A0A6J3MHA7"/>
<dbReference type="GO" id="GO:0003824">
    <property type="term" value="F:catalytic activity"/>
    <property type="evidence" value="ECO:0007669"/>
    <property type="project" value="UniProtKB-ARBA"/>
</dbReference>
<organism evidence="4">
    <name type="scientific">Dissoconium aciculare CBS 342.82</name>
    <dbReference type="NCBI Taxonomy" id="1314786"/>
    <lineage>
        <taxon>Eukaryota</taxon>
        <taxon>Fungi</taxon>
        <taxon>Dikarya</taxon>
        <taxon>Ascomycota</taxon>
        <taxon>Pezizomycotina</taxon>
        <taxon>Dothideomycetes</taxon>
        <taxon>Dothideomycetidae</taxon>
        <taxon>Mycosphaerellales</taxon>
        <taxon>Dissoconiaceae</taxon>
        <taxon>Dissoconium</taxon>
    </lineage>
</organism>
<reference evidence="4" key="3">
    <citation type="submission" date="2025-08" db="UniProtKB">
        <authorList>
            <consortium name="RefSeq"/>
        </authorList>
    </citation>
    <scope>IDENTIFICATION</scope>
    <source>
        <strain evidence="4">CBS 342.82</strain>
    </source>
</reference>
<dbReference type="Proteomes" id="UP000504637">
    <property type="component" value="Unplaced"/>
</dbReference>
<dbReference type="Gene3D" id="1.50.10.10">
    <property type="match status" value="1"/>
</dbReference>
<proteinExistence type="predicted"/>
<gene>
    <name evidence="4" type="ORF">K489DRAFT_366495</name>
</gene>
<dbReference type="PANTHER" id="PTHR42899">
    <property type="entry name" value="SPERMATOGENESIS-ASSOCIATED PROTEIN 20"/>
    <property type="match status" value="1"/>
</dbReference>
<sequence length="770" mass="85366">MSASASSAAVSDHPALSSTSTPHSSDNTVSLSLINRCGDSKSPYVRSHLSNPTAWQLWTPDTIALAQKTNRLLFVSIGYSACHWCHVMAHESFDDPHIAKILNEHFIPVKIDREERPDIDRQYMDFLQATSGGGGWPLNVFVTPDLEPIFGGTYWPSPSSERASRGGGPDFEQILLKVAGAWKEQEQRCRDSAKQIIQQLREFAQEGMLGERGDGKPDDGQNVSLELDILEDAFVHYRKRFDSKYGGFGGAPKFPTPVHIRPLLRVACYTKEVREIVGEDMCVEARDMAVKTLECMAKGGMKDQVGHGFARYSVTRDWSLPHFEKMLYDNAQLLPVYLDAYLVTKSPLFLDTLKDIATYLTSPPMASPLGGINSSEDADSLPTSGDEHKREGAYYVWKIEEFRSILDEEEFNICRKYWGVHADGNIDARFDPQGELAGQNTLCVRYEVPALASELGMETEKVDQIVQSGRRKLQAYRESNRPRPALDDKIVTAWNGLAIGGLSRAGAALKSSHPEESAAYINAAQNSADCIRTHLLEEETQTLRRVFREGPGDTPGFADDYAFFILGLIDLYEATFDSKWLALADRLQQTQNRLFWDEEKYAFFSTPAEQPDILIRTKDAMDNSEPSVNGVSASNLFRLSSLLNDETYAKMAKRTLSCFEVEISQHPGLFSGMLSSVVAADMGMRSLIISGAGELAQAAVRIAQENIRPNYTVLRVSGNASDTTSPSGDWLLERNPLLRDLDASVDKVQLCEGTSCTLLDLTAVEALFSA</sequence>
<reference evidence="4" key="2">
    <citation type="submission" date="2020-04" db="EMBL/GenBank/DDBJ databases">
        <authorList>
            <consortium name="NCBI Genome Project"/>
        </authorList>
    </citation>
    <scope>NUCLEOTIDE SEQUENCE</scope>
    <source>
        <strain evidence="4">CBS 342.82</strain>
    </source>
</reference>
<dbReference type="Gene3D" id="3.40.30.10">
    <property type="entry name" value="Glutaredoxin"/>
    <property type="match status" value="1"/>
</dbReference>
<dbReference type="OrthoDB" id="1923667at2759"/>
<dbReference type="InterPro" id="IPR008928">
    <property type="entry name" value="6-hairpin_glycosidase_sf"/>
</dbReference>
<dbReference type="GeneID" id="54360585"/>